<organism evidence="1 2">
    <name type="scientific">Bacillus safensis</name>
    <dbReference type="NCBI Taxonomy" id="561879"/>
    <lineage>
        <taxon>Bacteria</taxon>
        <taxon>Bacillati</taxon>
        <taxon>Bacillota</taxon>
        <taxon>Bacilli</taxon>
        <taxon>Bacillales</taxon>
        <taxon>Bacillaceae</taxon>
        <taxon>Bacillus</taxon>
    </lineage>
</organism>
<gene>
    <name evidence="1" type="ORF">P5627_13475</name>
</gene>
<dbReference type="Proteomes" id="UP001218488">
    <property type="component" value="Chromosome"/>
</dbReference>
<accession>A0AC61YVB8</accession>
<dbReference type="EC" id="3.-.-.-" evidence="1"/>
<dbReference type="EMBL" id="CP121752">
    <property type="protein sequence ID" value="WGD96924.2"/>
    <property type="molecule type" value="Genomic_DNA"/>
</dbReference>
<evidence type="ECO:0000313" key="2">
    <source>
        <dbReference type="Proteomes" id="UP001218488"/>
    </source>
</evidence>
<keyword evidence="1" id="KW-0378">Hydrolase</keyword>
<reference evidence="1" key="1">
    <citation type="submission" date="2025-02" db="EMBL/GenBank/DDBJ databases">
        <title>Complete genome sequences of 52 Bacillus and Priestia strains isolated from West-African fermentations and 26 reference strains from the DSMZ collection.</title>
        <authorList>
            <person name="Wiedenbein E.S."/>
            <person name="Canoy T.S."/>
            <person name="Hui Y."/>
            <person name="Parkouda C."/>
            <person name="Dawende C."/>
            <person name="Ametefe E."/>
            <person name="Jespersen L."/>
            <person name="Nielsen D.S."/>
        </authorList>
    </citation>
    <scope>NUCLEOTIDE SEQUENCE</scope>
    <source>
        <strain evidence="1">PRO33</strain>
    </source>
</reference>
<sequence>MDSLIFYGTSDAQGVPRLLCKCPVCKSGLPDNQRTRPSCEFYLDNKSYLIDISPDFKIQFQTYNNRTIPSVVFITHSHNDHIGGLGDFADLCFWHNQQVQIVSPPDVINQLKERFPYLNNRKGLTFVGTTKWVSDGNKISFHKVNHGHNGSSYGILVQKINGYKWAYLSDSFQVTDEQWLPFYHLDSLIFGTSFWKENQPPNKRSVYDVNEAMELKQKLQPKKMILTHLSHDIDIIQRGEYLPEDMMFAYDGFKITLD</sequence>
<protein>
    <submittedName>
        <fullName evidence="1">MBL fold metallo-hydrolase</fullName>
        <ecNumber evidence="1">3.-.-.-</ecNumber>
    </submittedName>
</protein>
<name>A0AC61YVB8_BACIA</name>
<evidence type="ECO:0000313" key="1">
    <source>
        <dbReference type="EMBL" id="WGD96924.2"/>
    </source>
</evidence>
<proteinExistence type="predicted"/>